<dbReference type="GO" id="GO:0005524">
    <property type="term" value="F:ATP binding"/>
    <property type="evidence" value="ECO:0007669"/>
    <property type="project" value="UniProtKB-KW"/>
</dbReference>
<dbReference type="Gene3D" id="1.20.120.1910">
    <property type="entry name" value="Cysteine-tRNA ligase, C-terminal anti-codon recognition domain"/>
    <property type="match status" value="1"/>
</dbReference>
<accession>A0A7R9FQZ1</accession>
<gene>
    <name evidence="10" type="ORF">DSTB1V02_LOCUS11445</name>
</gene>
<organism evidence="10">
    <name type="scientific">Darwinula stevensoni</name>
    <dbReference type="NCBI Taxonomy" id="69355"/>
    <lineage>
        <taxon>Eukaryota</taxon>
        <taxon>Metazoa</taxon>
        <taxon>Ecdysozoa</taxon>
        <taxon>Arthropoda</taxon>
        <taxon>Crustacea</taxon>
        <taxon>Oligostraca</taxon>
        <taxon>Ostracoda</taxon>
        <taxon>Podocopa</taxon>
        <taxon>Podocopida</taxon>
        <taxon>Darwinulocopina</taxon>
        <taxon>Darwinuloidea</taxon>
        <taxon>Darwinulidae</taxon>
        <taxon>Darwinula</taxon>
    </lineage>
</organism>
<dbReference type="GO" id="GO:0005829">
    <property type="term" value="C:cytosol"/>
    <property type="evidence" value="ECO:0007669"/>
    <property type="project" value="TreeGrafter"/>
</dbReference>
<dbReference type="SUPFAM" id="SSF52374">
    <property type="entry name" value="Nucleotidylyl transferase"/>
    <property type="match status" value="1"/>
</dbReference>
<evidence type="ECO:0000259" key="9">
    <source>
        <dbReference type="SMART" id="SM00840"/>
    </source>
</evidence>
<comment type="cofactor">
    <cofactor evidence="1">
        <name>Zn(2+)</name>
        <dbReference type="ChEBI" id="CHEBI:29105"/>
    </cofactor>
</comment>
<evidence type="ECO:0000256" key="2">
    <source>
        <dbReference type="ARBA" id="ARBA00004496"/>
    </source>
</evidence>
<keyword evidence="11" id="KW-1185">Reference proteome</keyword>
<keyword evidence="4" id="KW-0479">Metal-binding</keyword>
<evidence type="ECO:0000256" key="6">
    <source>
        <dbReference type="ARBA" id="ARBA00022833"/>
    </source>
</evidence>
<feature type="non-terminal residue" evidence="10">
    <location>
        <position position="379"/>
    </location>
</feature>
<evidence type="ECO:0000256" key="7">
    <source>
        <dbReference type="ARBA" id="ARBA00022840"/>
    </source>
</evidence>
<keyword evidence="7" id="KW-0067">ATP-binding</keyword>
<dbReference type="Proteomes" id="UP000677054">
    <property type="component" value="Unassembled WGS sequence"/>
</dbReference>
<feature type="domain" description="Cysteinyl-tRNA synthetase class Ia DALR" evidence="9">
    <location>
        <begin position="258"/>
        <end position="324"/>
    </location>
</feature>
<reference evidence="10" key="1">
    <citation type="submission" date="2020-11" db="EMBL/GenBank/DDBJ databases">
        <authorList>
            <person name="Tran Van P."/>
        </authorList>
    </citation>
    <scope>NUCLEOTIDE SEQUENCE</scope>
</reference>
<dbReference type="EMBL" id="CAJPEV010003732">
    <property type="protein sequence ID" value="CAG0900425.1"/>
    <property type="molecule type" value="Genomic_DNA"/>
</dbReference>
<dbReference type="InterPro" id="IPR032678">
    <property type="entry name" value="tRNA-synt_1_cat_dom"/>
</dbReference>
<dbReference type="SUPFAM" id="SSF47323">
    <property type="entry name" value="Anticodon-binding domain of a subclass of class I aminoacyl-tRNA synthetases"/>
    <property type="match status" value="1"/>
</dbReference>
<dbReference type="AlphaFoldDB" id="A0A7R9FQZ1"/>
<dbReference type="InterPro" id="IPR009080">
    <property type="entry name" value="tRNAsynth_Ia_anticodon-bd"/>
</dbReference>
<evidence type="ECO:0000313" key="10">
    <source>
        <dbReference type="EMBL" id="CAD7251683.1"/>
    </source>
</evidence>
<keyword evidence="5" id="KW-0547">Nucleotide-binding</keyword>
<dbReference type="OrthoDB" id="438179at2759"/>
<protein>
    <recommendedName>
        <fullName evidence="8">Cysteine--tRNA ligase, cytoplasmic</fullName>
    </recommendedName>
</protein>
<keyword evidence="3" id="KW-0436">Ligase</keyword>
<dbReference type="GO" id="GO:0004817">
    <property type="term" value="F:cysteine-tRNA ligase activity"/>
    <property type="evidence" value="ECO:0007669"/>
    <property type="project" value="InterPro"/>
</dbReference>
<name>A0A7R9FQZ1_9CRUS</name>
<evidence type="ECO:0000256" key="1">
    <source>
        <dbReference type="ARBA" id="ARBA00001947"/>
    </source>
</evidence>
<dbReference type="Pfam" id="PF01406">
    <property type="entry name" value="tRNA-synt_1e"/>
    <property type="match status" value="1"/>
</dbReference>
<dbReference type="GO" id="GO:0046872">
    <property type="term" value="F:metal ion binding"/>
    <property type="evidence" value="ECO:0007669"/>
    <property type="project" value="UniProtKB-KW"/>
</dbReference>
<dbReference type="Pfam" id="PF09190">
    <property type="entry name" value="DALR_2"/>
    <property type="match status" value="1"/>
</dbReference>
<evidence type="ECO:0000313" key="11">
    <source>
        <dbReference type="Proteomes" id="UP000677054"/>
    </source>
</evidence>
<sequence length="379" mass="43122">MGNLRTFLTFDIVLRYLTHLGYKVRYVRNITDAGHLTDDGDAGEDKIEKRAKLEQLEPMEIVQKYTNSFHEVDKRNSYDFALWIKTPEAALQKWDSPWGEGCPGWHLECSAMGTKYLGKQFDIHGGGFDLKFPHHECEIAQSVGADGVTPVRYWMHSNMLTVNGTKMSKSLDNSFLPKELFSGTHPLLEKAYSPMSVRFFMLQSHYRSTLDFSNGALQAAERGFTRLLNCYKTLSKLEHKAGTVDAQEVLDVKQFCEAIYANINDDFNTAESIAVLFDMSKKINAYKEGVLSIGTLDAETYALLKTTFTVFFRDILGLDKEEEQDNNVTEGLMNLILELRKQVRANKDFASSDKIRDALNELNIKVKDGKDETTWSIEQ</sequence>
<evidence type="ECO:0000256" key="3">
    <source>
        <dbReference type="ARBA" id="ARBA00022598"/>
    </source>
</evidence>
<evidence type="ECO:0000256" key="5">
    <source>
        <dbReference type="ARBA" id="ARBA00022741"/>
    </source>
</evidence>
<dbReference type="PANTHER" id="PTHR10890:SF3">
    <property type="entry name" value="CYSTEINE--TRNA LIGASE, CYTOPLASMIC"/>
    <property type="match status" value="1"/>
</dbReference>
<dbReference type="InterPro" id="IPR015273">
    <property type="entry name" value="Cys-tRNA-synt_Ia_DALR"/>
</dbReference>
<keyword evidence="6" id="KW-0862">Zinc</keyword>
<dbReference type="CDD" id="cd00672">
    <property type="entry name" value="CysRS_core"/>
    <property type="match status" value="1"/>
</dbReference>
<dbReference type="InterPro" id="IPR014729">
    <property type="entry name" value="Rossmann-like_a/b/a_fold"/>
</dbReference>
<evidence type="ECO:0000256" key="4">
    <source>
        <dbReference type="ARBA" id="ARBA00022723"/>
    </source>
</evidence>
<proteinExistence type="predicted"/>
<evidence type="ECO:0000256" key="8">
    <source>
        <dbReference type="ARBA" id="ARBA00039362"/>
    </source>
</evidence>
<comment type="subcellular location">
    <subcellularLocation>
        <location evidence="2">Cytoplasm</location>
    </subcellularLocation>
</comment>
<dbReference type="InterPro" id="IPR024909">
    <property type="entry name" value="Cys-tRNA/MSH_ligase"/>
</dbReference>
<dbReference type="PANTHER" id="PTHR10890">
    <property type="entry name" value="CYSTEINYL-TRNA SYNTHETASE"/>
    <property type="match status" value="1"/>
</dbReference>
<dbReference type="SMART" id="SM00840">
    <property type="entry name" value="DALR_2"/>
    <property type="match status" value="1"/>
</dbReference>
<dbReference type="Gene3D" id="3.40.50.620">
    <property type="entry name" value="HUPs"/>
    <property type="match status" value="2"/>
</dbReference>
<dbReference type="EMBL" id="LR903249">
    <property type="protein sequence ID" value="CAD7251683.1"/>
    <property type="molecule type" value="Genomic_DNA"/>
</dbReference>
<dbReference type="GO" id="GO:0006423">
    <property type="term" value="P:cysteinyl-tRNA aminoacylation"/>
    <property type="evidence" value="ECO:0007669"/>
    <property type="project" value="InterPro"/>
</dbReference>